<dbReference type="Gene3D" id="3.40.50.150">
    <property type="entry name" value="Vaccinia Virus protein VP39"/>
    <property type="match status" value="1"/>
</dbReference>
<feature type="transmembrane region" description="Helical" evidence="1">
    <location>
        <begin position="178"/>
        <end position="195"/>
    </location>
</feature>
<evidence type="ECO:0000256" key="1">
    <source>
        <dbReference type="SAM" id="Phobius"/>
    </source>
</evidence>
<evidence type="ECO:0008006" key="3">
    <source>
        <dbReference type="Google" id="ProtNLM"/>
    </source>
</evidence>
<accession>A0A6C0EIM3</accession>
<sequence length="227" mass="26566">MNPFDTIYKYNLWIFGSGSGSIPINNTKYIEFLETFLKDNKIKTVCDLGCGDWQLGKNIDWEGINYLGIDSVKTVVENNLKYTKPNIKFICKDLLNYKIPNAELYIIKDVLQHLSNTDVTTLISKITKNKYKFILIINDVSNININLNIKNGMYRPLDLTKSPFNYNLKSIFEYREPLYYILYIVTLTYLLYITSKNKYKLYIIALSLYLFYGICILPKKKVYLIEG</sequence>
<dbReference type="InterPro" id="IPR029063">
    <property type="entry name" value="SAM-dependent_MTases_sf"/>
</dbReference>
<feature type="transmembrane region" description="Helical" evidence="1">
    <location>
        <begin position="201"/>
        <end position="218"/>
    </location>
</feature>
<organism evidence="2">
    <name type="scientific">viral metagenome</name>
    <dbReference type="NCBI Taxonomy" id="1070528"/>
    <lineage>
        <taxon>unclassified sequences</taxon>
        <taxon>metagenomes</taxon>
        <taxon>organismal metagenomes</taxon>
    </lineage>
</organism>
<keyword evidence="1" id="KW-1133">Transmembrane helix</keyword>
<keyword evidence="1" id="KW-0472">Membrane</keyword>
<dbReference type="EMBL" id="MN738865">
    <property type="protein sequence ID" value="QHT28848.1"/>
    <property type="molecule type" value="Genomic_DNA"/>
</dbReference>
<evidence type="ECO:0000313" key="2">
    <source>
        <dbReference type="EMBL" id="QHT28848.1"/>
    </source>
</evidence>
<reference evidence="2" key="1">
    <citation type="journal article" date="2020" name="Nature">
        <title>Giant virus diversity and host interactions through global metagenomics.</title>
        <authorList>
            <person name="Schulz F."/>
            <person name="Roux S."/>
            <person name="Paez-Espino D."/>
            <person name="Jungbluth S."/>
            <person name="Walsh D.A."/>
            <person name="Denef V.J."/>
            <person name="McMahon K.D."/>
            <person name="Konstantinidis K.T."/>
            <person name="Eloe-Fadrosh E.A."/>
            <person name="Kyrpides N.C."/>
            <person name="Woyke T."/>
        </authorList>
    </citation>
    <scope>NUCLEOTIDE SEQUENCE</scope>
    <source>
        <strain evidence="2">GVMAG-M-3300001351-8</strain>
    </source>
</reference>
<name>A0A6C0EIM3_9ZZZZ</name>
<dbReference type="AlphaFoldDB" id="A0A6C0EIM3"/>
<protein>
    <recommendedName>
        <fullName evidence="3">Methyltransferase domain-containing protein</fullName>
    </recommendedName>
</protein>
<dbReference type="SUPFAM" id="SSF53335">
    <property type="entry name" value="S-adenosyl-L-methionine-dependent methyltransferases"/>
    <property type="match status" value="1"/>
</dbReference>
<proteinExistence type="predicted"/>
<keyword evidence="1" id="KW-0812">Transmembrane</keyword>